<sequence length="219" mass="23806">MVDYATDAGAFHLSFKWFIFDVPPGTDMFAILVAGRLVQTECTQVSETQFLFDVQDADSVNHVAVFLTGLQPFPDTHGGAVYFSWPDPSGAARWQLLGHISNNKPSAIFKLSSLKKSGEDIANPFGAAPAHHLAQIGISVEPLDQLAAQVPAGGAAVSTSDTFTEFANKTLESLFNYASSFASTATPSAGEATLPLSVLQNWYMTFRRRLEQNPLFWRT</sequence>
<accession>A0ABM1EWF5</accession>
<proteinExistence type="inferred from homology"/>
<evidence type="ECO:0000313" key="4">
    <source>
        <dbReference type="Proteomes" id="UP000695022"/>
    </source>
</evidence>
<dbReference type="InterPro" id="IPR048364">
    <property type="entry name" value="Hikeshi-like_C"/>
</dbReference>
<feature type="domain" description="Hikeshi-like N-terminal" evidence="2">
    <location>
        <begin position="33"/>
        <end position="153"/>
    </location>
</feature>
<evidence type="ECO:0000313" key="5">
    <source>
        <dbReference type="RefSeq" id="XP_014676526.1"/>
    </source>
</evidence>
<evidence type="ECO:0000259" key="2">
    <source>
        <dbReference type="Pfam" id="PF05603"/>
    </source>
</evidence>
<dbReference type="GeneID" id="106816421"/>
<dbReference type="Pfam" id="PF21057">
    <property type="entry name" value="Hikeshi-like_C"/>
    <property type="match status" value="1"/>
</dbReference>
<dbReference type="PANTHER" id="PTHR12925">
    <property type="entry name" value="HIKESHI FAMILY MEMBER"/>
    <property type="match status" value="1"/>
</dbReference>
<dbReference type="RefSeq" id="XP_014676526.1">
    <property type="nucleotide sequence ID" value="XM_014821040.1"/>
</dbReference>
<protein>
    <submittedName>
        <fullName evidence="5">Protein Hikeshi-like isoform X1</fullName>
    </submittedName>
</protein>
<feature type="domain" description="Hikeshi-like C-terminal" evidence="3">
    <location>
        <begin position="162"/>
        <end position="218"/>
    </location>
</feature>
<organism evidence="4 5">
    <name type="scientific">Priapulus caudatus</name>
    <name type="common">Priapulid worm</name>
    <dbReference type="NCBI Taxonomy" id="37621"/>
    <lineage>
        <taxon>Eukaryota</taxon>
        <taxon>Metazoa</taxon>
        <taxon>Ecdysozoa</taxon>
        <taxon>Scalidophora</taxon>
        <taxon>Priapulida</taxon>
        <taxon>Priapulimorpha</taxon>
        <taxon>Priapulimorphida</taxon>
        <taxon>Priapulidae</taxon>
        <taxon>Priapulus</taxon>
    </lineage>
</organism>
<keyword evidence="4" id="KW-1185">Reference proteome</keyword>
<reference evidence="5" key="1">
    <citation type="submission" date="2025-08" db="UniProtKB">
        <authorList>
            <consortium name="RefSeq"/>
        </authorList>
    </citation>
    <scope>IDENTIFICATION</scope>
</reference>
<dbReference type="PANTHER" id="PTHR12925:SF0">
    <property type="entry name" value="PROTEIN HIKESHI"/>
    <property type="match status" value="1"/>
</dbReference>
<dbReference type="Proteomes" id="UP000695022">
    <property type="component" value="Unplaced"/>
</dbReference>
<evidence type="ECO:0000259" key="3">
    <source>
        <dbReference type="Pfam" id="PF21057"/>
    </source>
</evidence>
<name>A0ABM1EWF5_PRICU</name>
<dbReference type="InterPro" id="IPR008493">
    <property type="entry name" value="Hikeshi-like_N"/>
</dbReference>
<gene>
    <name evidence="5" type="primary">LOC106816421</name>
</gene>
<evidence type="ECO:0000256" key="1">
    <source>
        <dbReference type="ARBA" id="ARBA00006623"/>
    </source>
</evidence>
<dbReference type="Pfam" id="PF05603">
    <property type="entry name" value="Hikeshi-like_N"/>
    <property type="match status" value="1"/>
</dbReference>
<comment type="similarity">
    <text evidence="1">Belongs to the OPI10 family.</text>
</comment>
<dbReference type="InterPro" id="IPR031318">
    <property type="entry name" value="OPI10"/>
</dbReference>